<dbReference type="GO" id="GO:0020037">
    <property type="term" value="F:heme binding"/>
    <property type="evidence" value="ECO:0007669"/>
    <property type="project" value="InterPro"/>
</dbReference>
<evidence type="ECO:0000313" key="1">
    <source>
        <dbReference type="EMBL" id="AXQ58647.1"/>
    </source>
</evidence>
<dbReference type="EMBL" id="CP031742">
    <property type="protein sequence ID" value="AXQ58647.1"/>
    <property type="molecule type" value="Genomic_DNA"/>
</dbReference>
<dbReference type="InterPro" id="IPR036396">
    <property type="entry name" value="Cyt_P450_sf"/>
</dbReference>
<evidence type="ECO:0000313" key="2">
    <source>
        <dbReference type="Proteomes" id="UP000259636"/>
    </source>
</evidence>
<protein>
    <recommendedName>
        <fullName evidence="3">Cytochrome P450</fullName>
    </recommendedName>
</protein>
<dbReference type="SUPFAM" id="SSF48264">
    <property type="entry name" value="Cytochrome P450"/>
    <property type="match status" value="1"/>
</dbReference>
<dbReference type="KEGG" id="sky:D0C37_31265"/>
<gene>
    <name evidence="1" type="ORF">D0C37_31265</name>
</gene>
<dbReference type="AlphaFoldDB" id="A0A385DLU1"/>
<accession>A0A385DLU1</accession>
<dbReference type="GeneID" id="300118596"/>
<reference evidence="1 2" key="1">
    <citation type="submission" date="2018-08" db="EMBL/GenBank/DDBJ databases">
        <authorList>
            <person name="Ferrada E.E."/>
            <person name="Latorre B.A."/>
        </authorList>
    </citation>
    <scope>NUCLEOTIDE SEQUENCE [LARGE SCALE GENOMIC DNA]</scope>
    <source>
        <strain evidence="1 2">VK-A60T</strain>
    </source>
</reference>
<evidence type="ECO:0008006" key="3">
    <source>
        <dbReference type="Google" id="ProtNLM"/>
    </source>
</evidence>
<dbReference type="GO" id="GO:0004497">
    <property type="term" value="F:monooxygenase activity"/>
    <property type="evidence" value="ECO:0007669"/>
    <property type="project" value="InterPro"/>
</dbReference>
<dbReference type="GO" id="GO:0016705">
    <property type="term" value="F:oxidoreductase activity, acting on paired donors, with incorporation or reduction of molecular oxygen"/>
    <property type="evidence" value="ECO:0007669"/>
    <property type="project" value="InterPro"/>
</dbReference>
<proteinExistence type="predicted"/>
<sequence length="107" mass="11933">MDIDLLSPDVFAGHQFLDRLAAVRDRPGPTRHPEPDGPGFWVAARYDDVQAVLSGPGTSSSRAGIRLQRRTEATFGAARLTRPLFVREEWLESEYFRNHLPLEGTSG</sequence>
<dbReference type="GO" id="GO:0005506">
    <property type="term" value="F:iron ion binding"/>
    <property type="evidence" value="ECO:0007669"/>
    <property type="project" value="InterPro"/>
</dbReference>
<name>A0A385DLU1_9ACTN</name>
<organism evidence="1 2">
    <name type="scientific">Streptomyces koyangensis</name>
    <dbReference type="NCBI Taxonomy" id="188770"/>
    <lineage>
        <taxon>Bacteria</taxon>
        <taxon>Bacillati</taxon>
        <taxon>Actinomycetota</taxon>
        <taxon>Actinomycetes</taxon>
        <taxon>Kitasatosporales</taxon>
        <taxon>Streptomycetaceae</taxon>
        <taxon>Streptomyces</taxon>
        <taxon>Streptomyces aurantiacus group</taxon>
    </lineage>
</organism>
<dbReference type="Gene3D" id="1.10.630.10">
    <property type="entry name" value="Cytochrome P450"/>
    <property type="match status" value="1"/>
</dbReference>
<dbReference type="Proteomes" id="UP000259636">
    <property type="component" value="Chromosome"/>
</dbReference>
<dbReference type="RefSeq" id="WP_101277589.1">
    <property type="nucleotide sequence ID" value="NZ_CP031742.1"/>
</dbReference>